<feature type="region of interest" description="Disordered" evidence="4">
    <location>
        <begin position="1"/>
        <end position="22"/>
    </location>
</feature>
<reference evidence="7" key="2">
    <citation type="submission" date="2015-01" db="EMBL/GenBank/DDBJ databases">
        <title>Evolutionary Origins and Diversification of the Mycorrhizal Mutualists.</title>
        <authorList>
            <consortium name="DOE Joint Genome Institute"/>
            <consortium name="Mycorrhizal Genomics Consortium"/>
            <person name="Kohler A."/>
            <person name="Kuo A."/>
            <person name="Nagy L.G."/>
            <person name="Floudas D."/>
            <person name="Copeland A."/>
            <person name="Barry K.W."/>
            <person name="Cichocki N."/>
            <person name="Veneault-Fourrey C."/>
            <person name="LaButti K."/>
            <person name="Lindquist E.A."/>
            <person name="Lipzen A."/>
            <person name="Lundell T."/>
            <person name="Morin E."/>
            <person name="Murat C."/>
            <person name="Riley R."/>
            <person name="Ohm R."/>
            <person name="Sun H."/>
            <person name="Tunlid A."/>
            <person name="Henrissat B."/>
            <person name="Grigoriev I.V."/>
            <person name="Hibbett D.S."/>
            <person name="Martin F."/>
        </authorList>
    </citation>
    <scope>NUCLEOTIDE SEQUENCE [LARGE SCALE GENOMIC DNA]</scope>
    <source>
        <strain evidence="7">MUT 4182</strain>
    </source>
</reference>
<evidence type="ECO:0000313" key="6">
    <source>
        <dbReference type="EMBL" id="KIO33585.1"/>
    </source>
</evidence>
<keyword evidence="7" id="KW-1185">Reference proteome</keyword>
<dbReference type="InterPro" id="IPR011009">
    <property type="entry name" value="Kinase-like_dom_sf"/>
</dbReference>
<proteinExistence type="predicted"/>
<dbReference type="PANTHER" id="PTHR45641">
    <property type="entry name" value="TETRATRICOPEPTIDE REPEAT PROTEIN (AFU_ORTHOLOGUE AFUA_6G03870)"/>
    <property type="match status" value="1"/>
</dbReference>
<dbReference type="GO" id="GO:0005524">
    <property type="term" value="F:ATP binding"/>
    <property type="evidence" value="ECO:0007669"/>
    <property type="project" value="InterPro"/>
</dbReference>
<dbReference type="InterPro" id="IPR019734">
    <property type="entry name" value="TPR_rpt"/>
</dbReference>
<evidence type="ECO:0000256" key="2">
    <source>
        <dbReference type="ARBA" id="ARBA00022803"/>
    </source>
</evidence>
<keyword evidence="1" id="KW-0677">Repeat</keyword>
<dbReference type="EMBL" id="KN822947">
    <property type="protein sequence ID" value="KIO33585.1"/>
    <property type="molecule type" value="Genomic_DNA"/>
</dbReference>
<evidence type="ECO:0000259" key="5">
    <source>
        <dbReference type="PROSITE" id="PS50011"/>
    </source>
</evidence>
<feature type="repeat" description="TPR" evidence="3">
    <location>
        <begin position="516"/>
        <end position="549"/>
    </location>
</feature>
<evidence type="ECO:0000256" key="1">
    <source>
        <dbReference type="ARBA" id="ARBA00022737"/>
    </source>
</evidence>
<dbReference type="Proteomes" id="UP000054248">
    <property type="component" value="Unassembled WGS sequence"/>
</dbReference>
<feature type="domain" description="Protein kinase" evidence="5">
    <location>
        <begin position="56"/>
        <end position="338"/>
    </location>
</feature>
<sequence>MAGNTTNVEEASHPSPPISTREIDQVQDAMKQLRICPRKVLESLSDIRIEKSRIQPLADREPKAGGKADVQEAILLPEQPIYSSEPSVAEYVAVKKVRFDEETDDDRVLASFAHEVNLLNDLFHENVVEIIGFVEDTKEGIAWMLFAWEQNGNLREFVRSVDWELPERASLLNILVNSGNRAVITDFGSARAICNAAREARGDRPMRMEQQLPPEDSMASFKAEVAPTGESITMTGPAWTIRWAAPELLEGRLPDLASDIWAFGWIYWEIITGNFPFSNENNITIALRIVRGDIPDVRDNSQLQQMKALCSLMMECWRLDASKRPSVIQCRTMLSSLVSSVPSSRHVNNLPSSRSCGLCYALGWMQYKNGHMHEARRNLEQSSVIAKSVGDEETNASSLLALGELYHFTDEYSRAESLYIEARNSFSRVSDWSGIGQSVMGLGEVYKTQREYSKAEDAYTEARSIYSKMVDRLGVAHFVKRLGDVYYLRSEYSKAEDAFTEPRDVYFEIGGEGGFTDSLRRLGGVYLMRGEYSEAEEAYTQARDICAHSGDQLSLAESMEGLGDVYRMQREYSKAESAYTEAREVCSRIGYQNGVAASIQGLGDVYQTRSEYSKAEDAYTEARDIFSRTGGQRGVAESVQRLGEVYCMQSKYFKAEDA</sequence>
<evidence type="ECO:0000256" key="3">
    <source>
        <dbReference type="PROSITE-ProRule" id="PRU00339"/>
    </source>
</evidence>
<dbReference type="PROSITE" id="PS50011">
    <property type="entry name" value="PROTEIN_KINASE_DOM"/>
    <property type="match status" value="1"/>
</dbReference>
<dbReference type="HOGENOM" id="CLU_000288_7_37_1"/>
<dbReference type="Gene3D" id="1.10.510.10">
    <property type="entry name" value="Transferase(Phosphotransferase) domain 1"/>
    <property type="match status" value="2"/>
</dbReference>
<dbReference type="PROSITE" id="PS50005">
    <property type="entry name" value="TPR"/>
    <property type="match status" value="1"/>
</dbReference>
<dbReference type="InterPro" id="IPR001245">
    <property type="entry name" value="Ser-Thr/Tyr_kinase_cat_dom"/>
</dbReference>
<gene>
    <name evidence="6" type="ORF">M407DRAFT_17548</name>
</gene>
<dbReference type="Pfam" id="PF07714">
    <property type="entry name" value="PK_Tyr_Ser-Thr"/>
    <property type="match status" value="2"/>
</dbReference>
<dbReference type="PANTHER" id="PTHR45641:SF19">
    <property type="entry name" value="NEPHROCYSTIN-3"/>
    <property type="match status" value="1"/>
</dbReference>
<evidence type="ECO:0000313" key="7">
    <source>
        <dbReference type="Proteomes" id="UP000054248"/>
    </source>
</evidence>
<dbReference type="OrthoDB" id="48640at2759"/>
<dbReference type="InterPro" id="IPR011990">
    <property type="entry name" value="TPR-like_helical_dom_sf"/>
</dbReference>
<reference evidence="6 7" key="1">
    <citation type="submission" date="2014-04" db="EMBL/GenBank/DDBJ databases">
        <authorList>
            <consortium name="DOE Joint Genome Institute"/>
            <person name="Kuo A."/>
            <person name="Girlanda M."/>
            <person name="Perotto S."/>
            <person name="Kohler A."/>
            <person name="Nagy L.G."/>
            <person name="Floudas D."/>
            <person name="Copeland A."/>
            <person name="Barry K.W."/>
            <person name="Cichocki N."/>
            <person name="Veneault-Fourrey C."/>
            <person name="LaButti K."/>
            <person name="Lindquist E.A."/>
            <person name="Lipzen A."/>
            <person name="Lundell T."/>
            <person name="Morin E."/>
            <person name="Murat C."/>
            <person name="Sun H."/>
            <person name="Tunlid A."/>
            <person name="Henrissat B."/>
            <person name="Grigoriev I.V."/>
            <person name="Hibbett D.S."/>
            <person name="Martin F."/>
            <person name="Nordberg H.P."/>
            <person name="Cantor M.N."/>
            <person name="Hua S.X."/>
        </authorList>
    </citation>
    <scope>NUCLEOTIDE SEQUENCE [LARGE SCALE GENOMIC DNA]</scope>
    <source>
        <strain evidence="6 7">MUT 4182</strain>
    </source>
</reference>
<dbReference type="SUPFAM" id="SSF48452">
    <property type="entry name" value="TPR-like"/>
    <property type="match status" value="2"/>
</dbReference>
<evidence type="ECO:0000256" key="4">
    <source>
        <dbReference type="SAM" id="MobiDB-lite"/>
    </source>
</evidence>
<dbReference type="InterPro" id="IPR000719">
    <property type="entry name" value="Prot_kinase_dom"/>
</dbReference>
<dbReference type="GO" id="GO:0004672">
    <property type="term" value="F:protein kinase activity"/>
    <property type="evidence" value="ECO:0007669"/>
    <property type="project" value="InterPro"/>
</dbReference>
<dbReference type="SMART" id="SM00028">
    <property type="entry name" value="TPR"/>
    <property type="match status" value="6"/>
</dbReference>
<dbReference type="SUPFAM" id="SSF56112">
    <property type="entry name" value="Protein kinase-like (PK-like)"/>
    <property type="match status" value="1"/>
</dbReference>
<dbReference type="Pfam" id="PF13424">
    <property type="entry name" value="TPR_12"/>
    <property type="match status" value="2"/>
</dbReference>
<organism evidence="6 7">
    <name type="scientific">Tulasnella calospora MUT 4182</name>
    <dbReference type="NCBI Taxonomy" id="1051891"/>
    <lineage>
        <taxon>Eukaryota</taxon>
        <taxon>Fungi</taxon>
        <taxon>Dikarya</taxon>
        <taxon>Basidiomycota</taxon>
        <taxon>Agaricomycotina</taxon>
        <taxon>Agaricomycetes</taxon>
        <taxon>Cantharellales</taxon>
        <taxon>Tulasnellaceae</taxon>
        <taxon>Tulasnella</taxon>
    </lineage>
</organism>
<dbReference type="STRING" id="1051891.A0A0C3QLG1"/>
<accession>A0A0C3QLG1</accession>
<name>A0A0C3QLG1_9AGAM</name>
<dbReference type="AlphaFoldDB" id="A0A0C3QLG1"/>
<dbReference type="Gene3D" id="1.25.40.10">
    <property type="entry name" value="Tetratricopeptide repeat domain"/>
    <property type="match status" value="2"/>
</dbReference>
<protein>
    <recommendedName>
        <fullName evidence="5">Protein kinase domain-containing protein</fullName>
    </recommendedName>
</protein>
<keyword evidence="2 3" id="KW-0802">TPR repeat</keyword>